<protein>
    <recommendedName>
        <fullName evidence="3">PhnD/SsuA/transferrin family substrate-binding protein</fullName>
    </recommendedName>
</protein>
<proteinExistence type="predicted"/>
<dbReference type="Pfam" id="PF12974">
    <property type="entry name" value="Phosphonate-bd"/>
    <property type="match status" value="1"/>
</dbReference>
<reference evidence="2" key="1">
    <citation type="submission" date="2019-08" db="EMBL/GenBank/DDBJ databases">
        <authorList>
            <person name="Kucharzyk K."/>
            <person name="Murdoch R.W."/>
            <person name="Higgins S."/>
            <person name="Loffler F."/>
        </authorList>
    </citation>
    <scope>NUCLEOTIDE SEQUENCE</scope>
</reference>
<name>A0A645BBH4_9ZZZZ</name>
<dbReference type="EMBL" id="VSSQ01018867">
    <property type="protein sequence ID" value="MPM62446.1"/>
    <property type="molecule type" value="Genomic_DNA"/>
</dbReference>
<dbReference type="AlphaFoldDB" id="A0A645BBH4"/>
<accession>A0A645BBH4</accession>
<evidence type="ECO:0000256" key="1">
    <source>
        <dbReference type="SAM" id="MobiDB-lite"/>
    </source>
</evidence>
<organism evidence="2">
    <name type="scientific">bioreactor metagenome</name>
    <dbReference type="NCBI Taxonomy" id="1076179"/>
    <lineage>
        <taxon>unclassified sequences</taxon>
        <taxon>metagenomes</taxon>
        <taxon>ecological metagenomes</taxon>
    </lineage>
</organism>
<comment type="caution">
    <text evidence="2">The sequence shown here is derived from an EMBL/GenBank/DDBJ whole genome shotgun (WGS) entry which is preliminary data.</text>
</comment>
<gene>
    <name evidence="2" type="ORF">SDC9_109318</name>
</gene>
<feature type="region of interest" description="Disordered" evidence="1">
    <location>
        <begin position="148"/>
        <end position="175"/>
    </location>
</feature>
<evidence type="ECO:0008006" key="3">
    <source>
        <dbReference type="Google" id="ProtNLM"/>
    </source>
</evidence>
<sequence length="367" mass="37862">MSTLAANTPMIYLKETAMKNIAAALAALLLVSCLSACKAGAGPTPSSSSGSLPADEPLKLETLRLELTRREGLSADTLMYAVQALPQALKTALANHGVEAGTVEVTVGASPAATAQALEEGGVDLAILPGKAFVEAGGSAVPLLTAQEHGNLPDSSDPADWKSGETGRSNTTSGGRRYLILAGPSDYGRQLANRAASDTALTWDELDRAAWFLTPDEAGMTDLWLADHYEGNTLSDLSGVSVSVLPSGSGHDLVAALAAGDADVAVIPADIRLDLTSFWQEELTRPGGIFDETAVIGVTEKYYDAILAARPEDPILNEEAFRSALAAAMEELSRVQGDVTGALGGVFSAPVSGGDLNGMRRLVTLGG</sequence>
<evidence type="ECO:0000313" key="2">
    <source>
        <dbReference type="EMBL" id="MPM62446.1"/>
    </source>
</evidence>